<dbReference type="KEGG" id="psoj:PHYSODRAFT_499598"/>
<evidence type="ECO:0000256" key="1">
    <source>
        <dbReference type="PROSITE-ProRule" id="PRU00325"/>
    </source>
</evidence>
<dbReference type="Proteomes" id="UP000002640">
    <property type="component" value="Unassembled WGS sequence"/>
</dbReference>
<proteinExistence type="predicted"/>
<keyword evidence="1" id="KW-0862">Zinc</keyword>
<accession>G4ZCE2</accession>
<gene>
    <name evidence="3" type="ORF">PHYSODRAFT_499598</name>
</gene>
<keyword evidence="1" id="KW-0479">Metal-binding</keyword>
<feature type="domain" description="SWIM-type" evidence="2">
    <location>
        <begin position="176"/>
        <end position="210"/>
    </location>
</feature>
<evidence type="ECO:0000313" key="3">
    <source>
        <dbReference type="EMBL" id="EGZ16435.1"/>
    </source>
</evidence>
<evidence type="ECO:0000313" key="4">
    <source>
        <dbReference type="Proteomes" id="UP000002640"/>
    </source>
</evidence>
<protein>
    <recommendedName>
        <fullName evidence="2">SWIM-type domain-containing protein</fullName>
    </recommendedName>
</protein>
<name>G4ZCE2_PHYSP</name>
<keyword evidence="4" id="KW-1185">Reference proteome</keyword>
<organism evidence="3 4">
    <name type="scientific">Phytophthora sojae (strain P6497)</name>
    <name type="common">Soybean stem and root rot agent</name>
    <name type="synonym">Phytophthora megasperma f. sp. glycines</name>
    <dbReference type="NCBI Taxonomy" id="1094619"/>
    <lineage>
        <taxon>Eukaryota</taxon>
        <taxon>Sar</taxon>
        <taxon>Stramenopiles</taxon>
        <taxon>Oomycota</taxon>
        <taxon>Peronosporomycetes</taxon>
        <taxon>Peronosporales</taxon>
        <taxon>Peronosporaceae</taxon>
        <taxon>Phytophthora</taxon>
    </lineage>
</organism>
<reference evidence="3 4" key="1">
    <citation type="journal article" date="2006" name="Science">
        <title>Phytophthora genome sequences uncover evolutionary origins and mechanisms of pathogenesis.</title>
        <authorList>
            <person name="Tyler B.M."/>
            <person name="Tripathy S."/>
            <person name="Zhang X."/>
            <person name="Dehal P."/>
            <person name="Jiang R.H."/>
            <person name="Aerts A."/>
            <person name="Arredondo F.D."/>
            <person name="Baxter L."/>
            <person name="Bensasson D."/>
            <person name="Beynon J.L."/>
            <person name="Chapman J."/>
            <person name="Damasceno C.M."/>
            <person name="Dorrance A.E."/>
            <person name="Dou D."/>
            <person name="Dickerman A.W."/>
            <person name="Dubchak I.L."/>
            <person name="Garbelotto M."/>
            <person name="Gijzen M."/>
            <person name="Gordon S.G."/>
            <person name="Govers F."/>
            <person name="Grunwald N.J."/>
            <person name="Huang W."/>
            <person name="Ivors K.L."/>
            <person name="Jones R.W."/>
            <person name="Kamoun S."/>
            <person name="Krampis K."/>
            <person name="Lamour K.H."/>
            <person name="Lee M.K."/>
            <person name="McDonald W.H."/>
            <person name="Medina M."/>
            <person name="Meijer H.J."/>
            <person name="Nordberg E.K."/>
            <person name="Maclean D.J."/>
            <person name="Ospina-Giraldo M.D."/>
            <person name="Morris P.F."/>
            <person name="Phuntumart V."/>
            <person name="Putnam N.H."/>
            <person name="Rash S."/>
            <person name="Rose J.K."/>
            <person name="Sakihama Y."/>
            <person name="Salamov A.A."/>
            <person name="Savidor A."/>
            <person name="Scheuring C.F."/>
            <person name="Smith B.M."/>
            <person name="Sobral B.W."/>
            <person name="Terry A."/>
            <person name="Torto-Alalibo T.A."/>
            <person name="Win J."/>
            <person name="Xu Z."/>
            <person name="Zhang H."/>
            <person name="Grigoriev I.V."/>
            <person name="Rokhsar D.S."/>
            <person name="Boore J.L."/>
        </authorList>
    </citation>
    <scope>NUCLEOTIDE SEQUENCE [LARGE SCALE GENOMIC DNA]</scope>
    <source>
        <strain evidence="3 4">P6497</strain>
    </source>
</reference>
<keyword evidence="1" id="KW-0863">Zinc-finger</keyword>
<dbReference type="RefSeq" id="XP_009525493.1">
    <property type="nucleotide sequence ID" value="XM_009527198.1"/>
</dbReference>
<sequence>EAPYEAWLSEEYLAERWRAWFVTCSGCPGIVPNQNPIKAYHKTIKTANVLSLRASTAYVINQSLPRILSSASANSIVGLPITTFCTGPIPPEMVAAAQLLSQRENHRVVFKPRTQRREKEAVVFNAKAYVVGNTNLNGPIAQVSTISIDYLSLHKVAVLETTPYQHNWESPNWSMEEIRAVRNRYRCDCKAHYSSGWICSHVLGALAILENFDLGRMLKSLPARRPPGRPHKSPRALQKDGEAYFSAVRLQRELPKRPAMVLNWQCSVEFKETVDGVVSYENYKGKVRS</sequence>
<evidence type="ECO:0000259" key="2">
    <source>
        <dbReference type="PROSITE" id="PS50966"/>
    </source>
</evidence>
<dbReference type="InterPro" id="IPR007527">
    <property type="entry name" value="Znf_SWIM"/>
</dbReference>
<dbReference type="EMBL" id="JH159154">
    <property type="protein sequence ID" value="EGZ16435.1"/>
    <property type="molecule type" value="Genomic_DNA"/>
</dbReference>
<dbReference type="PROSITE" id="PS50966">
    <property type="entry name" value="ZF_SWIM"/>
    <property type="match status" value="1"/>
</dbReference>
<dbReference type="InParanoid" id="G4ZCE2"/>
<feature type="non-terminal residue" evidence="3">
    <location>
        <position position="1"/>
    </location>
</feature>
<dbReference type="GeneID" id="20657719"/>
<dbReference type="AlphaFoldDB" id="G4ZCE2"/>
<dbReference type="GO" id="GO:0008270">
    <property type="term" value="F:zinc ion binding"/>
    <property type="evidence" value="ECO:0007669"/>
    <property type="project" value="UniProtKB-KW"/>
</dbReference>